<dbReference type="OrthoDB" id="10248987at2759"/>
<sequence>MIFKFNGASNVELNNKEIELTKEEMEGLPITTAEEALKYLFDRHMEVRDSYFDSHGELVYGTICIINKMDWEITGKEKSPVKYGDHAVLISTIHGG</sequence>
<reference evidence="6 7" key="1">
    <citation type="journal article" date="2012" name="Proc. Natl. Acad. Sci. U.S.A.">
        <title>Gain and loss of multiple functionally related, horizontally transferred genes in the reduced genomes of two microsporidian parasites.</title>
        <authorList>
            <person name="Pombert J.-F."/>
            <person name="Selman M."/>
            <person name="Burki F."/>
            <person name="Bardell F.T."/>
            <person name="Farinelli L."/>
            <person name="Solter L.F."/>
            <person name="Whitman D.W."/>
            <person name="Weiss L.M."/>
            <person name="Corradi N."/>
            <person name="Keeling P.J."/>
        </authorList>
    </citation>
    <scope>NUCLEOTIDE SEQUENCE [LARGE SCALE GENOMIC DNA]</scope>
    <source>
        <strain evidence="6 7">SJ-2008</strain>
    </source>
</reference>
<dbReference type="InterPro" id="IPR012675">
    <property type="entry name" value="Beta-grasp_dom_sf"/>
</dbReference>
<dbReference type="SUPFAM" id="SSF54285">
    <property type="entry name" value="MoaD/ThiS"/>
    <property type="match status" value="1"/>
</dbReference>
<dbReference type="UniPathway" id="UPA00988"/>
<keyword evidence="1 5" id="KW-0963">Cytoplasm</keyword>
<accession>I7AM06</accession>
<evidence type="ECO:0000256" key="2">
    <source>
        <dbReference type="ARBA" id="ARBA00022499"/>
    </source>
</evidence>
<comment type="pathway">
    <text evidence="5">tRNA modification; 5-methoxycarbonylmethyl-2-thiouridine-tRNA biosynthesis.</text>
</comment>
<dbReference type="EMBL" id="CP003520">
    <property type="protein sequence ID" value="AFN82689.1"/>
    <property type="molecule type" value="Genomic_DNA"/>
</dbReference>
<dbReference type="RefSeq" id="XP_009264186.1">
    <property type="nucleotide sequence ID" value="XM_009265911.1"/>
</dbReference>
<dbReference type="VEuPathDB" id="MicrosporidiaDB:EROM_030680"/>
<keyword evidence="2" id="KW-1017">Isopeptide bond</keyword>
<dbReference type="InterPro" id="IPR016155">
    <property type="entry name" value="Mopterin_synth/thiamin_S_b"/>
</dbReference>
<dbReference type="Pfam" id="PF09138">
    <property type="entry name" value="Urm1"/>
    <property type="match status" value="1"/>
</dbReference>
<dbReference type="AlphaFoldDB" id="I7AM06"/>
<proteinExistence type="inferred from homology"/>
<keyword evidence="4" id="KW-0833">Ubl conjugation pathway</keyword>
<dbReference type="InterPro" id="IPR015221">
    <property type="entry name" value="Urm1"/>
</dbReference>
<evidence type="ECO:0000256" key="3">
    <source>
        <dbReference type="ARBA" id="ARBA00022694"/>
    </source>
</evidence>
<keyword evidence="7" id="KW-1185">Reference proteome</keyword>
<organism evidence="6 7">
    <name type="scientific">Encephalitozoon romaleae (strain SJ-2008)</name>
    <name type="common">Microsporidian parasite</name>
    <dbReference type="NCBI Taxonomy" id="1178016"/>
    <lineage>
        <taxon>Eukaryota</taxon>
        <taxon>Fungi</taxon>
        <taxon>Fungi incertae sedis</taxon>
        <taxon>Microsporidia</taxon>
        <taxon>Unikaryonidae</taxon>
        <taxon>Encephalitozoon</taxon>
    </lineage>
</organism>
<comment type="subcellular location">
    <subcellularLocation>
        <location evidence="5">Cytoplasm</location>
    </subcellularLocation>
</comment>
<evidence type="ECO:0000313" key="6">
    <source>
        <dbReference type="EMBL" id="AFN82689.1"/>
    </source>
</evidence>
<dbReference type="GO" id="GO:0005737">
    <property type="term" value="C:cytoplasm"/>
    <property type="evidence" value="ECO:0007669"/>
    <property type="project" value="UniProtKB-SubCell"/>
</dbReference>
<dbReference type="Proteomes" id="UP000010094">
    <property type="component" value="Chromosome III"/>
</dbReference>
<evidence type="ECO:0000256" key="1">
    <source>
        <dbReference type="ARBA" id="ARBA00022490"/>
    </source>
</evidence>
<evidence type="ECO:0000256" key="4">
    <source>
        <dbReference type="ARBA" id="ARBA00022786"/>
    </source>
</evidence>
<protein>
    <recommendedName>
        <fullName evidence="5">Ubiquitin-related modifier 1</fullName>
    </recommendedName>
</protein>
<evidence type="ECO:0000256" key="5">
    <source>
        <dbReference type="RuleBase" id="RU361182"/>
    </source>
</evidence>
<dbReference type="Gene3D" id="3.10.20.30">
    <property type="match status" value="1"/>
</dbReference>
<dbReference type="GeneID" id="20520979"/>
<evidence type="ECO:0000313" key="7">
    <source>
        <dbReference type="Proteomes" id="UP000010094"/>
    </source>
</evidence>
<dbReference type="GO" id="GO:0034227">
    <property type="term" value="P:tRNA thio-modification"/>
    <property type="evidence" value="ECO:0007669"/>
    <property type="project" value="InterPro"/>
</dbReference>
<dbReference type="HOGENOM" id="CLU_148208_1_0_1"/>
<name>I7AM06_ENCRO</name>
<gene>
    <name evidence="6" type="ordered locus">EROM_030680</name>
</gene>
<comment type="similarity">
    <text evidence="5">Belongs to the URM1 family.</text>
</comment>
<keyword evidence="3 5" id="KW-0819">tRNA processing</keyword>
<dbReference type="KEGG" id="ero:EROM_030680"/>